<dbReference type="AlphaFoldDB" id="A0A507QW54"/>
<feature type="transmembrane region" description="Helical" evidence="7">
    <location>
        <begin position="175"/>
        <end position="196"/>
    </location>
</feature>
<feature type="transmembrane region" description="Helical" evidence="7">
    <location>
        <begin position="128"/>
        <end position="155"/>
    </location>
</feature>
<keyword evidence="3 7" id="KW-1133">Transmembrane helix</keyword>
<feature type="transmembrane region" description="Helical" evidence="7">
    <location>
        <begin position="208"/>
        <end position="226"/>
    </location>
</feature>
<dbReference type="Proteomes" id="UP000319663">
    <property type="component" value="Unassembled WGS sequence"/>
</dbReference>
<dbReference type="InterPro" id="IPR049326">
    <property type="entry name" value="Rhodopsin_dom_fungi"/>
</dbReference>
<protein>
    <recommendedName>
        <fullName evidence="8">Rhodopsin domain-containing protein</fullName>
    </recommendedName>
</protein>
<proteinExistence type="inferred from homology"/>
<evidence type="ECO:0000259" key="8">
    <source>
        <dbReference type="Pfam" id="PF20684"/>
    </source>
</evidence>
<dbReference type="STRING" id="5098.A0A507QW54"/>
<evidence type="ECO:0000313" key="9">
    <source>
        <dbReference type="EMBL" id="TQB73680.1"/>
    </source>
</evidence>
<gene>
    <name evidence="9" type="ORF">MPDQ_005603</name>
</gene>
<keyword evidence="4 7" id="KW-0472">Membrane</keyword>
<evidence type="ECO:0000256" key="6">
    <source>
        <dbReference type="SAM" id="MobiDB-lite"/>
    </source>
</evidence>
<keyword evidence="2 7" id="KW-0812">Transmembrane</keyword>
<evidence type="ECO:0000256" key="1">
    <source>
        <dbReference type="ARBA" id="ARBA00004141"/>
    </source>
</evidence>
<comment type="similarity">
    <text evidence="5">Belongs to the SAT4 family.</text>
</comment>
<dbReference type="EMBL" id="VIFY01000040">
    <property type="protein sequence ID" value="TQB73680.1"/>
    <property type="molecule type" value="Genomic_DNA"/>
</dbReference>
<evidence type="ECO:0000256" key="2">
    <source>
        <dbReference type="ARBA" id="ARBA00022692"/>
    </source>
</evidence>
<reference evidence="9 10" key="1">
    <citation type="submission" date="2019-06" db="EMBL/GenBank/DDBJ databases">
        <title>Wine fermentation using esterase from Monascus purpureus.</title>
        <authorList>
            <person name="Geng C."/>
            <person name="Zhang Y."/>
        </authorList>
    </citation>
    <scope>NUCLEOTIDE SEQUENCE [LARGE SCALE GENOMIC DNA]</scope>
    <source>
        <strain evidence="9">HQ1</strain>
    </source>
</reference>
<evidence type="ECO:0000256" key="7">
    <source>
        <dbReference type="SAM" id="Phobius"/>
    </source>
</evidence>
<feature type="transmembrane region" description="Helical" evidence="7">
    <location>
        <begin position="12"/>
        <end position="32"/>
    </location>
</feature>
<dbReference type="PANTHER" id="PTHR33048">
    <property type="entry name" value="PTH11-LIKE INTEGRAL MEMBRANE PROTEIN (AFU_ORTHOLOGUE AFUA_5G11245)"/>
    <property type="match status" value="1"/>
</dbReference>
<sequence length="383" mass="43200">MSSFTSFRREAWIEYGIGVFVLLVRFFARWRIVGLKGWQGDDYFALLVLIFWTAEVSMLDLIGQYGTNIGYTDEQRAHFSAEQTRKLEIGSKCLLAGWCCYVTLIWCLKACVLFFFNRITMGLNYQRLVKITAIVCVNCYIAVMVIILAHCRPIHKNWQVYPDPGSTCTVDRANYLSVVVTNMSTDALIVCIPLPLLWRVKITITRKLIIGLLLCSGIFIMAAALLRCVLSLRDIKGINNSTIWAIRETFVGIIAVNAAPIKPLFSERSWIGYSRDTDERYNTYDLSKAESGIGQRLTSLARSRNRSRSKTDKLTGTASEEVILGSFEATGYRHEISGGKRSDEASQATEIQKGEWRSASRADYEMAPQMPGVIRVTTTLEIT</sequence>
<feature type="domain" description="Rhodopsin" evidence="8">
    <location>
        <begin position="25"/>
        <end position="266"/>
    </location>
</feature>
<feature type="transmembrane region" description="Helical" evidence="7">
    <location>
        <begin position="44"/>
        <end position="63"/>
    </location>
</feature>
<evidence type="ECO:0000313" key="10">
    <source>
        <dbReference type="Proteomes" id="UP000319663"/>
    </source>
</evidence>
<evidence type="ECO:0000256" key="4">
    <source>
        <dbReference type="ARBA" id="ARBA00023136"/>
    </source>
</evidence>
<evidence type="ECO:0000256" key="3">
    <source>
        <dbReference type="ARBA" id="ARBA00022989"/>
    </source>
</evidence>
<organism evidence="9 10">
    <name type="scientific">Monascus purpureus</name>
    <name type="common">Red mold</name>
    <name type="synonym">Monascus anka</name>
    <dbReference type="NCBI Taxonomy" id="5098"/>
    <lineage>
        <taxon>Eukaryota</taxon>
        <taxon>Fungi</taxon>
        <taxon>Dikarya</taxon>
        <taxon>Ascomycota</taxon>
        <taxon>Pezizomycotina</taxon>
        <taxon>Eurotiomycetes</taxon>
        <taxon>Eurotiomycetidae</taxon>
        <taxon>Eurotiales</taxon>
        <taxon>Aspergillaceae</taxon>
        <taxon>Monascus</taxon>
    </lineage>
</organism>
<comment type="caution">
    <text evidence="9">The sequence shown here is derived from an EMBL/GenBank/DDBJ whole genome shotgun (WGS) entry which is preliminary data.</text>
</comment>
<dbReference type="InterPro" id="IPR052337">
    <property type="entry name" value="SAT4-like"/>
</dbReference>
<comment type="subcellular location">
    <subcellularLocation>
        <location evidence="1">Membrane</location>
        <topology evidence="1">Multi-pass membrane protein</topology>
    </subcellularLocation>
</comment>
<dbReference type="PANTHER" id="PTHR33048:SF2">
    <property type="entry name" value="SRPK"/>
    <property type="match status" value="1"/>
</dbReference>
<dbReference type="GO" id="GO:0016020">
    <property type="term" value="C:membrane"/>
    <property type="evidence" value="ECO:0007669"/>
    <property type="project" value="UniProtKB-SubCell"/>
</dbReference>
<feature type="transmembrane region" description="Helical" evidence="7">
    <location>
        <begin position="95"/>
        <end position="116"/>
    </location>
</feature>
<accession>A0A507QW54</accession>
<dbReference type="OrthoDB" id="4329349at2759"/>
<keyword evidence="10" id="KW-1185">Reference proteome</keyword>
<name>A0A507QW54_MONPU</name>
<dbReference type="Pfam" id="PF20684">
    <property type="entry name" value="Fung_rhodopsin"/>
    <property type="match status" value="1"/>
</dbReference>
<feature type="region of interest" description="Disordered" evidence="6">
    <location>
        <begin position="336"/>
        <end position="356"/>
    </location>
</feature>
<evidence type="ECO:0000256" key="5">
    <source>
        <dbReference type="ARBA" id="ARBA00038359"/>
    </source>
</evidence>